<dbReference type="Proteomes" id="UP001243330">
    <property type="component" value="Unassembled WGS sequence"/>
</dbReference>
<evidence type="ECO:0000313" key="1">
    <source>
        <dbReference type="EMBL" id="KAK1842293.1"/>
    </source>
</evidence>
<protein>
    <submittedName>
        <fullName evidence="1">Uncharacterized protein</fullName>
    </submittedName>
</protein>
<gene>
    <name evidence="1" type="ORF">CCHR01_15070</name>
</gene>
<evidence type="ECO:0000313" key="2">
    <source>
        <dbReference type="Proteomes" id="UP001243330"/>
    </source>
</evidence>
<accession>A0AAD9A6B3</accession>
<comment type="caution">
    <text evidence="1">The sequence shown here is derived from an EMBL/GenBank/DDBJ whole genome shotgun (WGS) entry which is preliminary data.</text>
</comment>
<dbReference type="EMBL" id="JAQOWY010000422">
    <property type="protein sequence ID" value="KAK1842293.1"/>
    <property type="molecule type" value="Genomic_DNA"/>
</dbReference>
<sequence length="218" mass="24355">MKQKTGFTKETTLTTTTFGTEWLMSATSRSRLPSSATNGYQHVNISVRYEVKMTGTNAPRVGSVTGPCLSMAWPRVVPEARAVRWSRVPPSFISRPDRPHQGWQKKGPVTLNFKVRQRGFPGSLGWHSRAGMSPFRYNQSGDVSEDFGTDSFRITTGSSYAGDDASRGQDPRLPACFQEEREHIVVYQPGHKRAEWDAPARMGGWGSWGSRVMRSLDI</sequence>
<name>A0AAD9A6B3_9PEZI</name>
<organism evidence="1 2">
    <name type="scientific">Colletotrichum chrysophilum</name>
    <dbReference type="NCBI Taxonomy" id="1836956"/>
    <lineage>
        <taxon>Eukaryota</taxon>
        <taxon>Fungi</taxon>
        <taxon>Dikarya</taxon>
        <taxon>Ascomycota</taxon>
        <taxon>Pezizomycotina</taxon>
        <taxon>Sordariomycetes</taxon>
        <taxon>Hypocreomycetidae</taxon>
        <taxon>Glomerellales</taxon>
        <taxon>Glomerellaceae</taxon>
        <taxon>Colletotrichum</taxon>
        <taxon>Colletotrichum gloeosporioides species complex</taxon>
    </lineage>
</organism>
<keyword evidence="2" id="KW-1185">Reference proteome</keyword>
<proteinExistence type="predicted"/>
<reference evidence="1" key="1">
    <citation type="submission" date="2023-01" db="EMBL/GenBank/DDBJ databases">
        <title>Colletotrichum chrysophilum M932 genome sequence.</title>
        <authorList>
            <person name="Baroncelli R."/>
        </authorList>
    </citation>
    <scope>NUCLEOTIDE SEQUENCE</scope>
    <source>
        <strain evidence="1">M932</strain>
    </source>
</reference>
<dbReference type="AlphaFoldDB" id="A0AAD9A6B3"/>